<evidence type="ECO:0000256" key="1">
    <source>
        <dbReference type="SAM" id="Phobius"/>
    </source>
</evidence>
<protein>
    <submittedName>
        <fullName evidence="3">Uncharacterized conserved protein, DUF58 family, contains vWF domain</fullName>
    </submittedName>
</protein>
<evidence type="ECO:0000313" key="4">
    <source>
        <dbReference type="Proteomes" id="UP001158050"/>
    </source>
</evidence>
<keyword evidence="1" id="KW-0472">Membrane</keyword>
<dbReference type="PANTHER" id="PTHR33608">
    <property type="entry name" value="BLL2464 PROTEIN"/>
    <property type="match status" value="1"/>
</dbReference>
<reference evidence="3 4" key="1">
    <citation type="submission" date="2017-05" db="EMBL/GenBank/DDBJ databases">
        <authorList>
            <person name="Varghese N."/>
            <person name="Submissions S."/>
        </authorList>
    </citation>
    <scope>NUCLEOTIDE SEQUENCE [LARGE SCALE GENOMIC DNA]</scope>
    <source>
        <strain evidence="3 4">DSM 18015</strain>
    </source>
</reference>
<evidence type="ECO:0000259" key="2">
    <source>
        <dbReference type="Pfam" id="PF01882"/>
    </source>
</evidence>
<evidence type="ECO:0000313" key="3">
    <source>
        <dbReference type="EMBL" id="SMP91033.1"/>
    </source>
</evidence>
<dbReference type="Pfam" id="PF01882">
    <property type="entry name" value="DUF58"/>
    <property type="match status" value="1"/>
</dbReference>
<keyword evidence="1" id="KW-1133">Transmembrane helix</keyword>
<name>A0ABY1R1J8_9FLAO</name>
<dbReference type="Proteomes" id="UP001158050">
    <property type="component" value="Unassembled WGS sequence"/>
</dbReference>
<comment type="caution">
    <text evidence="3">The sequence shown here is derived from an EMBL/GenBank/DDBJ whole genome shotgun (WGS) entry which is preliminary data.</text>
</comment>
<proteinExistence type="predicted"/>
<keyword evidence="1" id="KW-0812">Transmembrane</keyword>
<sequence>MSFVVYIKMKTLKQTYLNNKFFFALFGVGICYVLAFFFPVMMWIANSLLVFVLLLTILDALILFQNKEGINAQRILPEKLSNGDENSVKIDVRNNYNFNINTKIIDEIPFQFQKRDFLIKKNIESGNHSLFEYILEPKERGEYSFGNLNIYVNSPIGLVSRRFAFQKDAKLPSYPSFIHLRKYELMALQNEFLLGGIKKIRKLGHTMEFEQIRDYVQGDDIRSINWKATSKTNRLMVNQFQDEKSQRIMMLIDKGRTMKMPFNGLSLLDYSINATMALSHIILKKGDRAGMMTFAKKTENKVAADNKSGQLKKISEALYNVQTDFFESDFGRLYQDTKYHLNQRSLVLLFTNFETLDALNRQMKYLRGIAKNHLLVVVFFKNSEVHKLLNTNPENMQEIYDEIIAEKFEFEKKLIIQELRKYGIYSIYTLPENLNIEVINKYLEIKARGIL</sequence>
<feature type="domain" description="DUF58" evidence="2">
    <location>
        <begin position="211"/>
        <end position="378"/>
    </location>
</feature>
<accession>A0ABY1R1J8</accession>
<feature type="transmembrane region" description="Helical" evidence="1">
    <location>
        <begin position="44"/>
        <end position="64"/>
    </location>
</feature>
<organism evidence="3 4">
    <name type="scientific">Epilithonimonas pallida</name>
    <dbReference type="NCBI Taxonomy" id="373671"/>
    <lineage>
        <taxon>Bacteria</taxon>
        <taxon>Pseudomonadati</taxon>
        <taxon>Bacteroidota</taxon>
        <taxon>Flavobacteriia</taxon>
        <taxon>Flavobacteriales</taxon>
        <taxon>Weeksellaceae</taxon>
        <taxon>Chryseobacterium group</taxon>
        <taxon>Epilithonimonas</taxon>
    </lineage>
</organism>
<gene>
    <name evidence="3" type="ORF">SAMN05421679_102556</name>
</gene>
<dbReference type="EMBL" id="FXUO01000002">
    <property type="protein sequence ID" value="SMP91033.1"/>
    <property type="molecule type" value="Genomic_DNA"/>
</dbReference>
<dbReference type="PANTHER" id="PTHR33608:SF3">
    <property type="entry name" value="SLR2013 PROTEIN"/>
    <property type="match status" value="1"/>
</dbReference>
<feature type="transmembrane region" description="Helical" evidence="1">
    <location>
        <begin position="21"/>
        <end position="38"/>
    </location>
</feature>
<keyword evidence="4" id="KW-1185">Reference proteome</keyword>
<dbReference type="InterPro" id="IPR002881">
    <property type="entry name" value="DUF58"/>
</dbReference>